<evidence type="ECO:0000313" key="2">
    <source>
        <dbReference type="Proteomes" id="UP001497516"/>
    </source>
</evidence>
<dbReference type="PANTHER" id="PTHR34676">
    <property type="entry name" value="DUF4219 DOMAIN-CONTAINING PROTEIN-RELATED"/>
    <property type="match status" value="1"/>
</dbReference>
<protein>
    <submittedName>
        <fullName evidence="1">Uncharacterized protein</fullName>
    </submittedName>
</protein>
<accession>A0AAV2E2B9</accession>
<gene>
    <name evidence="1" type="ORF">LTRI10_LOCUS21476</name>
</gene>
<dbReference type="EMBL" id="OZ034817">
    <property type="protein sequence ID" value="CAL1379995.1"/>
    <property type="molecule type" value="Genomic_DNA"/>
</dbReference>
<reference evidence="1 2" key="1">
    <citation type="submission" date="2024-04" db="EMBL/GenBank/DDBJ databases">
        <authorList>
            <person name="Fracassetti M."/>
        </authorList>
    </citation>
    <scope>NUCLEOTIDE SEQUENCE [LARGE SCALE GENOMIC DNA]</scope>
</reference>
<dbReference type="PANTHER" id="PTHR34676:SF8">
    <property type="entry name" value="TRANSMEMBRANE PROTEIN"/>
    <property type="match status" value="1"/>
</dbReference>
<sequence length="255" mass="29601">MSSSASNGGVCMADGFSQTRPPRFEGVHYGYWRNRLELFIGSTDPDFWRIVIDGPLEVKEVRGKWSDEDKRNFQLNFQRNGPEEYHRVSGCKTAKEIWDKLQVAHEGTSHVKISRINLLKQDFEYFVMKPEETIKEMHDRFTTIVNNLRNLGVEYGSGDLVRKVLWALPKLWMPKVTAIEESKDLTTLSLDELMGSLITQEEKLRREGEEIRREKKSIAFKVSVAEDELDCLEDMEDEELAMLSKNVAKLLRLRK</sequence>
<dbReference type="Proteomes" id="UP001497516">
    <property type="component" value="Chromosome 4"/>
</dbReference>
<evidence type="ECO:0000313" key="1">
    <source>
        <dbReference type="EMBL" id="CAL1379995.1"/>
    </source>
</evidence>
<dbReference type="Pfam" id="PF14223">
    <property type="entry name" value="Retrotran_gag_2"/>
    <property type="match status" value="1"/>
</dbReference>
<dbReference type="AlphaFoldDB" id="A0AAV2E2B9"/>
<organism evidence="1 2">
    <name type="scientific">Linum trigynum</name>
    <dbReference type="NCBI Taxonomy" id="586398"/>
    <lineage>
        <taxon>Eukaryota</taxon>
        <taxon>Viridiplantae</taxon>
        <taxon>Streptophyta</taxon>
        <taxon>Embryophyta</taxon>
        <taxon>Tracheophyta</taxon>
        <taxon>Spermatophyta</taxon>
        <taxon>Magnoliopsida</taxon>
        <taxon>eudicotyledons</taxon>
        <taxon>Gunneridae</taxon>
        <taxon>Pentapetalae</taxon>
        <taxon>rosids</taxon>
        <taxon>fabids</taxon>
        <taxon>Malpighiales</taxon>
        <taxon>Linaceae</taxon>
        <taxon>Linum</taxon>
    </lineage>
</organism>
<keyword evidence="2" id="KW-1185">Reference proteome</keyword>
<proteinExistence type="predicted"/>
<name>A0AAV2E2B9_9ROSI</name>